<gene>
    <name evidence="2" type="ORF">EVAR_40962_1</name>
</gene>
<keyword evidence="3" id="KW-1185">Reference proteome</keyword>
<feature type="region of interest" description="Disordered" evidence="1">
    <location>
        <begin position="1"/>
        <end position="21"/>
    </location>
</feature>
<reference evidence="2 3" key="1">
    <citation type="journal article" date="2019" name="Commun. Biol.">
        <title>The bagworm genome reveals a unique fibroin gene that provides high tensile strength.</title>
        <authorList>
            <person name="Kono N."/>
            <person name="Nakamura H."/>
            <person name="Ohtoshi R."/>
            <person name="Tomita M."/>
            <person name="Numata K."/>
            <person name="Arakawa K."/>
        </authorList>
    </citation>
    <scope>NUCLEOTIDE SEQUENCE [LARGE SCALE GENOMIC DNA]</scope>
</reference>
<dbReference type="EMBL" id="BGZK01000733">
    <property type="protein sequence ID" value="GBP58392.1"/>
    <property type="molecule type" value="Genomic_DNA"/>
</dbReference>
<evidence type="ECO:0000256" key="1">
    <source>
        <dbReference type="SAM" id="MobiDB-lite"/>
    </source>
</evidence>
<evidence type="ECO:0000313" key="2">
    <source>
        <dbReference type="EMBL" id="GBP58392.1"/>
    </source>
</evidence>
<dbReference type="AlphaFoldDB" id="A0A4C1X676"/>
<protein>
    <submittedName>
        <fullName evidence="2">Uncharacterized protein</fullName>
    </submittedName>
</protein>
<comment type="caution">
    <text evidence="2">The sequence shown here is derived from an EMBL/GenBank/DDBJ whole genome shotgun (WGS) entry which is preliminary data.</text>
</comment>
<proteinExistence type="predicted"/>
<organism evidence="2 3">
    <name type="scientific">Eumeta variegata</name>
    <name type="common">Bagworm moth</name>
    <name type="synonym">Eumeta japonica</name>
    <dbReference type="NCBI Taxonomy" id="151549"/>
    <lineage>
        <taxon>Eukaryota</taxon>
        <taxon>Metazoa</taxon>
        <taxon>Ecdysozoa</taxon>
        <taxon>Arthropoda</taxon>
        <taxon>Hexapoda</taxon>
        <taxon>Insecta</taxon>
        <taxon>Pterygota</taxon>
        <taxon>Neoptera</taxon>
        <taxon>Endopterygota</taxon>
        <taxon>Lepidoptera</taxon>
        <taxon>Glossata</taxon>
        <taxon>Ditrysia</taxon>
        <taxon>Tineoidea</taxon>
        <taxon>Psychidae</taxon>
        <taxon>Oiketicinae</taxon>
        <taxon>Eumeta</taxon>
    </lineage>
</organism>
<name>A0A4C1X676_EUMVA</name>
<accession>A0A4C1X676</accession>
<evidence type="ECO:0000313" key="3">
    <source>
        <dbReference type="Proteomes" id="UP000299102"/>
    </source>
</evidence>
<sequence>MNAESRYRSLATRSPQRGRNCVTCVGPRSQLTSQPASYFPALMIQERAGDELRNLVAKIRIAARRGGRDTPMDLWNRRMSGRARGDGDGACELRTINLAKDVNQLKANICKKGGANERATTVGTHRRPWTLVTPVESPRRHRPLGIYRNRAFDGEENEPPKFLLNGRNEKAEGIITSRTYLSVYQSRWWNRPIYVLQPS</sequence>
<dbReference type="Proteomes" id="UP000299102">
    <property type="component" value="Unassembled WGS sequence"/>
</dbReference>